<keyword evidence="4 6" id="KW-1133">Transmembrane helix</keyword>
<gene>
    <name evidence="8" type="ORF">IQ63_22650</name>
</gene>
<proteinExistence type="predicted"/>
<keyword evidence="5 6" id="KW-0472">Membrane</keyword>
<dbReference type="Pfam" id="PF02687">
    <property type="entry name" value="FtsX"/>
    <property type="match status" value="2"/>
</dbReference>
<dbReference type="InterPro" id="IPR038766">
    <property type="entry name" value="Membrane_comp_ABC_pdt"/>
</dbReference>
<evidence type="ECO:0000256" key="2">
    <source>
        <dbReference type="ARBA" id="ARBA00022475"/>
    </source>
</evidence>
<reference evidence="9" key="1">
    <citation type="submission" date="2014-07" db="EMBL/GenBank/DDBJ databases">
        <title>Genome sequencing of plant-pathogenic Streptomyces species.</title>
        <authorList>
            <person name="Harrison J."/>
            <person name="Sapp M."/>
            <person name="Thwaites R."/>
            <person name="Studholme D.J."/>
        </authorList>
    </citation>
    <scope>NUCLEOTIDE SEQUENCE [LARGE SCALE GENOMIC DNA]</scope>
    <source>
        <strain evidence="9">NCPPB 4445</strain>
    </source>
</reference>
<dbReference type="PATRIC" id="fig|42234.21.peg.4684"/>
<organism evidence="8 9">
    <name type="scientific">Streptomyces acidiscabies</name>
    <dbReference type="NCBI Taxonomy" id="42234"/>
    <lineage>
        <taxon>Bacteria</taxon>
        <taxon>Bacillati</taxon>
        <taxon>Actinomycetota</taxon>
        <taxon>Actinomycetes</taxon>
        <taxon>Kitasatosporales</taxon>
        <taxon>Streptomycetaceae</taxon>
        <taxon>Streptomyces</taxon>
    </lineage>
</organism>
<dbReference type="InterPro" id="IPR003838">
    <property type="entry name" value="ABC3_permease_C"/>
</dbReference>
<evidence type="ECO:0000256" key="3">
    <source>
        <dbReference type="ARBA" id="ARBA00022692"/>
    </source>
</evidence>
<evidence type="ECO:0000256" key="4">
    <source>
        <dbReference type="ARBA" id="ARBA00022989"/>
    </source>
</evidence>
<dbReference type="EMBL" id="JPPY01000133">
    <property type="protein sequence ID" value="KND32630.1"/>
    <property type="molecule type" value="Genomic_DNA"/>
</dbReference>
<comment type="caution">
    <text evidence="8">The sequence shown here is derived from an EMBL/GenBank/DDBJ whole genome shotgun (WGS) entry which is preliminary data.</text>
</comment>
<evidence type="ECO:0000313" key="8">
    <source>
        <dbReference type="EMBL" id="KND32630.1"/>
    </source>
</evidence>
<dbReference type="OrthoDB" id="3223244at2"/>
<protein>
    <submittedName>
        <fullName evidence="8">ABC transporter permease</fullName>
    </submittedName>
</protein>
<dbReference type="GO" id="GO:0005886">
    <property type="term" value="C:plasma membrane"/>
    <property type="evidence" value="ECO:0007669"/>
    <property type="project" value="UniProtKB-SubCell"/>
</dbReference>
<evidence type="ECO:0000256" key="5">
    <source>
        <dbReference type="ARBA" id="ARBA00023136"/>
    </source>
</evidence>
<dbReference type="RefSeq" id="WP_050372245.1">
    <property type="nucleotide sequence ID" value="NZ_KQ257822.1"/>
</dbReference>
<feature type="transmembrane region" description="Helical" evidence="6">
    <location>
        <begin position="804"/>
        <end position="823"/>
    </location>
</feature>
<dbReference type="PANTHER" id="PTHR30287">
    <property type="entry name" value="MEMBRANE COMPONENT OF PREDICTED ABC SUPERFAMILY METABOLITE UPTAKE TRANSPORTER"/>
    <property type="match status" value="1"/>
</dbReference>
<evidence type="ECO:0000256" key="6">
    <source>
        <dbReference type="SAM" id="Phobius"/>
    </source>
</evidence>
<dbReference type="Proteomes" id="UP000037151">
    <property type="component" value="Unassembled WGS sequence"/>
</dbReference>
<feature type="transmembrane region" description="Helical" evidence="6">
    <location>
        <begin position="326"/>
        <end position="348"/>
    </location>
</feature>
<dbReference type="AlphaFoldDB" id="A0A0L0K4U4"/>
<evidence type="ECO:0000259" key="7">
    <source>
        <dbReference type="Pfam" id="PF02687"/>
    </source>
</evidence>
<comment type="subcellular location">
    <subcellularLocation>
        <location evidence="1">Cell membrane</location>
        <topology evidence="1">Multi-pass membrane protein</topology>
    </subcellularLocation>
</comment>
<feature type="transmembrane region" description="Helical" evidence="6">
    <location>
        <begin position="368"/>
        <end position="386"/>
    </location>
</feature>
<keyword evidence="2" id="KW-1003">Cell membrane</keyword>
<feature type="transmembrane region" description="Helical" evidence="6">
    <location>
        <begin position="277"/>
        <end position="298"/>
    </location>
</feature>
<feature type="transmembrane region" description="Helical" evidence="6">
    <location>
        <begin position="717"/>
        <end position="736"/>
    </location>
</feature>
<dbReference type="PANTHER" id="PTHR30287:SF1">
    <property type="entry name" value="INNER MEMBRANE PROTEIN"/>
    <property type="match status" value="1"/>
</dbReference>
<evidence type="ECO:0000313" key="9">
    <source>
        <dbReference type="Proteomes" id="UP000037151"/>
    </source>
</evidence>
<evidence type="ECO:0000256" key="1">
    <source>
        <dbReference type="ARBA" id="ARBA00004651"/>
    </source>
</evidence>
<sequence length="841" mass="86912">MMLRYALKTVRARKAGFLGAFLALMCASALVTACGTLLETGLRGTIRTERYAATPVLVSGDQNVHRTTVRHKNGRTKVKHKAKPIAERAWLPEELEQRIAAVPGVARVVPELTFLAVPSTPGHDPGRPSYGHAWHSAALTPYRLVGGAAPRGAGDLVVDSDLAARARLATGDRLTVQSTQAPRAYRISGIAAATGVRHQTSLFFSDGEARRLAAHPGQVTAFGVLPADGTDLGELKRAVGRALDGTTAQVTVGDARGPVEFLDAAAARVRLISMGGAMGGTSLLVAVLVVVGTFGLSVQQRHRELALLRAVAATSGQIRRLLGREALLVGAVAGTVGAVAGLPLGSRLHGRFVALGAVPATLEHSSSVFPPLAAVAVTLLGAWAAARVASRRVVRIRPVEALTETVAEPARPAWGRLAAGLLLLAGGGTLVAVLGVLRTEPAATPVTFLAVIVLSTSVALLGPLLVRAATLLLSGPLRLTGHGGRLATANLRGNAARTASVVTPLTLLVGMTCTVLFVQPTLGDAARAEAREGVRADWVVDSAGPGVPAPVAQRLRAPGDAVTEIVRTTVRIGLDKYPAQGVTPAGLARTWDPDVTAGSLDRLTGNTVAVSELAADQLGLAPGSSLKLTLGDGTPATLTVAAVYSRGLGFGDLTLAHDLVARHVDNPLSASLLVSTSRTHRELATTLREFPDLRILSPDAADSVRAARQQENAEVNLFAMGLVLAFTAIAVVNTLGMSVSERVREFALLRLAGATRRQVLRMLRTEALSTLLLATALGSGIALAVLTAFSIGMTGRAAPAVAPLVYVTVVAVAGLLALVATAVPGRVALRVRAVTVVTARE</sequence>
<keyword evidence="3 6" id="KW-0812">Transmembrane</keyword>
<feature type="domain" description="ABC3 transporter permease C-terminal" evidence="7">
    <location>
        <begin position="718"/>
        <end position="828"/>
    </location>
</feature>
<feature type="transmembrane region" description="Helical" evidence="6">
    <location>
        <begin position="767"/>
        <end position="792"/>
    </location>
</feature>
<accession>A0A0L0K4U4</accession>
<feature type="transmembrane region" description="Helical" evidence="6">
    <location>
        <begin position="449"/>
        <end position="474"/>
    </location>
</feature>
<name>A0A0L0K4U4_9ACTN</name>
<dbReference type="PROSITE" id="PS51257">
    <property type="entry name" value="PROKAR_LIPOPROTEIN"/>
    <property type="match status" value="1"/>
</dbReference>
<feature type="domain" description="ABC3 transporter permease C-terminal" evidence="7">
    <location>
        <begin position="279"/>
        <end position="391"/>
    </location>
</feature>
<feature type="transmembrane region" description="Helical" evidence="6">
    <location>
        <begin position="417"/>
        <end position="437"/>
    </location>
</feature>